<dbReference type="AlphaFoldDB" id="A0A7S4C0I3"/>
<evidence type="ECO:0000256" key="1">
    <source>
        <dbReference type="SAM" id="MobiDB-lite"/>
    </source>
</evidence>
<feature type="compositionally biased region" description="Basic and acidic residues" evidence="1">
    <location>
        <begin position="243"/>
        <end position="252"/>
    </location>
</feature>
<feature type="compositionally biased region" description="Polar residues" evidence="1">
    <location>
        <begin position="278"/>
        <end position="289"/>
    </location>
</feature>
<name>A0A7S4C0I3_CHRCT</name>
<feature type="compositionally biased region" description="Low complexity" evidence="1">
    <location>
        <begin position="157"/>
        <end position="183"/>
    </location>
</feature>
<feature type="region of interest" description="Disordered" evidence="1">
    <location>
        <begin position="87"/>
        <end position="183"/>
    </location>
</feature>
<feature type="compositionally biased region" description="Low complexity" evidence="1">
    <location>
        <begin position="290"/>
        <end position="306"/>
    </location>
</feature>
<feature type="compositionally biased region" description="Basic and acidic residues" evidence="1">
    <location>
        <begin position="129"/>
        <end position="146"/>
    </location>
</feature>
<reference evidence="2" key="1">
    <citation type="submission" date="2021-01" db="EMBL/GenBank/DDBJ databases">
        <authorList>
            <person name="Corre E."/>
            <person name="Pelletier E."/>
            <person name="Niang G."/>
            <person name="Scheremetjew M."/>
            <person name="Finn R."/>
            <person name="Kale V."/>
            <person name="Holt S."/>
            <person name="Cochrane G."/>
            <person name="Meng A."/>
            <person name="Brown T."/>
            <person name="Cohen L."/>
        </authorList>
    </citation>
    <scope>NUCLEOTIDE SEQUENCE</scope>
    <source>
        <strain evidence="2">CCMP645</strain>
    </source>
</reference>
<feature type="compositionally biased region" description="Polar residues" evidence="1">
    <location>
        <begin position="490"/>
        <end position="499"/>
    </location>
</feature>
<accession>A0A7S4C0I3</accession>
<organism evidence="2">
    <name type="scientific">Chrysotila carterae</name>
    <name type="common">Marine alga</name>
    <name type="synonym">Syracosphaera carterae</name>
    <dbReference type="NCBI Taxonomy" id="13221"/>
    <lineage>
        <taxon>Eukaryota</taxon>
        <taxon>Haptista</taxon>
        <taxon>Haptophyta</taxon>
        <taxon>Prymnesiophyceae</taxon>
        <taxon>Isochrysidales</taxon>
        <taxon>Isochrysidaceae</taxon>
        <taxon>Chrysotila</taxon>
    </lineage>
</organism>
<feature type="compositionally biased region" description="Basic and acidic residues" evidence="1">
    <location>
        <begin position="318"/>
        <end position="331"/>
    </location>
</feature>
<gene>
    <name evidence="2" type="ORF">PCAR00345_LOCUS35854</name>
</gene>
<protein>
    <submittedName>
        <fullName evidence="2">Uncharacterized protein</fullName>
    </submittedName>
</protein>
<proteinExistence type="predicted"/>
<feature type="compositionally biased region" description="Low complexity" evidence="1">
    <location>
        <begin position="376"/>
        <end position="385"/>
    </location>
</feature>
<feature type="region of interest" description="Disordered" evidence="1">
    <location>
        <begin position="211"/>
        <end position="585"/>
    </location>
</feature>
<sequence length="609" mass="65110">MATLMPAPPPLLGRVVDAFEQCLERSPTGGIPTYQNGVSIASCMAPGTLARTARIQNGTSSCCTTPASYAAPQVLCPRAYMSSAHKKLLGQPSQSEPVMGARPPPIHRVQEPPLTSEEQQKQLLSARARMREHGQACSQRKEKGRMEQISPQIPMHSSVQSPVQSPVLSPLQGPAQAAAHGKAPAQLLTPAHRTTNATSANQKQTATYAEVAASIASESSSRKPRAAPRQVRRTQPFWQLQEQKQREMRGKSEATPSQQAPAEQRAAEKQPAQPQPCTPNYTPDGSQPRSVSASVSSSGASSGSGAKQIRRGTPFWKLQEERRLAEAKRELSQSANLSRSSSRRNSQSLSQPPPQQLLQTPSQSQGAVRVSGMLQSSSAGFSSPSEAETPRRAGTLVPRSTSPAACSPVRDVHGRRVRSTYAPSFVPTLRLSKVRARPQTASRSSDPRKPSQPRGSHTTPSPPSSYAERSRTHSLRVFSHPSPRAPAPCQTATPESSSQTKERGNYVARKLSRRPKVHTTGSGVAASSRGAPSPSAAASANSASSSGAAASRDPDELSRSKTSFSKLSLRGTNRRRANEAGNTRAPVTRAATIELDYLSTTIERNNLEV</sequence>
<feature type="compositionally biased region" description="Basic residues" evidence="1">
    <location>
        <begin position="222"/>
        <end position="232"/>
    </location>
</feature>
<evidence type="ECO:0000313" key="2">
    <source>
        <dbReference type="EMBL" id="CAE0783151.1"/>
    </source>
</evidence>
<feature type="compositionally biased region" description="Low complexity" evidence="1">
    <location>
        <begin position="521"/>
        <end position="551"/>
    </location>
</feature>
<dbReference type="EMBL" id="HBIZ01056469">
    <property type="protein sequence ID" value="CAE0783151.1"/>
    <property type="molecule type" value="Transcribed_RNA"/>
</dbReference>
<feature type="compositionally biased region" description="Low complexity" evidence="1">
    <location>
        <begin position="332"/>
        <end position="365"/>
    </location>
</feature>